<keyword evidence="2" id="KW-0812">Transmembrane</keyword>
<dbReference type="EMBL" id="AJAQ01000018">
    <property type="protein sequence ID" value="EOH93043.1"/>
    <property type="molecule type" value="Genomic_DNA"/>
</dbReference>
<feature type="compositionally biased region" description="Basic and acidic residues" evidence="1">
    <location>
        <begin position="77"/>
        <end position="86"/>
    </location>
</feature>
<protein>
    <recommendedName>
        <fullName evidence="3">SpaA-like prealbumin fold domain-containing protein</fullName>
    </recommendedName>
</protein>
<sequence length="1366" mass="152082">MNKFIKGKEKFFCLIAILILLFSTLVPTLSLGQSQESTTSSDTASKKIKTSIDNPLMSSTEKLGETSAESSSTGEISKSDYVKESTGESEESTEELKEKEPTDAPQKQQTPQKGTNAGQDVLSSVTVTDWEIFREVNGNKESLTASPKSNAISYQAYDFKFSWSIDTGGPNIVSGDHFVLVIPQVADTSSGHWYATEGGWSEMKVDTGSGEEAIYQYRIENSVEKNAQVVHIEFLDGIMTFPTSSLNSELDFPGFMNYVTKDGTQEVSFGRDANGNPLVKEITFEKTPLQSTNGFSFKFAAAASNHSIQWGIQFNGAANLELSGDEVNYHVNGGNGKYQGFYVDKPDRSVWKPWGTNYTDVEAPDGKEGGGELGGYIEDVLPAGAEMTALSIGAYIQIPIGLTPENYAQQKGVYPSTSNAFESLVLADYGSGPLYRNNSDTDDILKPKPGTGFELLKQEPNETKTNFKKRVQGAYPQYGVYKDASGESTVMMHFGSMKDADNQQPKLSSLTNENNVKRTITNPIGNGSVDITDFAVQAADFTIKRGFYAETDRELLENYYAITYGDTNVIEGAAAAYNISLTVRYPPDTPSIEAIKNTSEIYTHSALTLKSIPDPETMPKKDTAEGMLRNPYGKIELNRRQAMLQKFDVERDADDEYIPINGAEFKLQVQNDSGEWTDVRKEGAILSFKTDGIKYYEAAEGGAGGLVEKTANGLVVVDFEALALADGTYRFVETKAAAGYDEEKSPQWNGKEVVSDEFVIPSATPRGPTVTVWNKKLPQYKYTVEHYVQVNEFGGEEESNFTLAETEEKYGYLGQEIVGEPLLDLLTSYTYREDLSKKYGLIKGEITEDVELVIKLYYTQVGEIPFTFYKQGKNGEAMPSVDPNGNPLVDDQGREKKVAFDIYEYQPKPTDPARPIAWDNGQGPKSNPDLWKKIEGPVATDALGRIRVPSINTPEELEKYYAIVEVETYPDYLLAENDLTNGNREVYWVVRLSDGDMFSLPEYQFGKEMSRPDYEKPSSSNNNHFILKNRKPNISLFKVNERDEPMPSSDKQKVQFDIYQWIAEGYFLEDQPYTASFFWEKTASDVSTDNHGLFATIGKGGLENPNEDDDKHFDWYAVHETSTYSGYQAAEGYWLVKTAWEKTTQQFEIYEVRYKVIENGTVKDGVSPGHKISDDKTELYLTNKVKPTSFFKEDGRENPLGGVHFSLYKPKEGDSGKTGSEDPAASDTKWDMTKPIEKISSTDNSDLGKVTFDDLVQGDYLLVETETLPGYQLPLGYWIITIDFYGEIEGIKGRGDPLPPAFRIDSGTYYLPNYKINGMPNAGGYMRMALVVLGIVLLGSGIILSQNRKKYKSTNEKGRKDEKKNK</sequence>
<feature type="compositionally biased region" description="Polar residues" evidence="1">
    <location>
        <begin position="51"/>
        <end position="61"/>
    </location>
</feature>
<dbReference type="eggNOG" id="COG4932">
    <property type="taxonomic scope" value="Bacteria"/>
</dbReference>
<organism evidence="4 5">
    <name type="scientific">Enterococcus pallens ATCC BAA-351</name>
    <dbReference type="NCBI Taxonomy" id="1158607"/>
    <lineage>
        <taxon>Bacteria</taxon>
        <taxon>Bacillati</taxon>
        <taxon>Bacillota</taxon>
        <taxon>Bacilli</taxon>
        <taxon>Lactobacillales</taxon>
        <taxon>Enterococcaceae</taxon>
        <taxon>Enterococcus</taxon>
    </lineage>
</organism>
<dbReference type="Proteomes" id="UP000013782">
    <property type="component" value="Unassembled WGS sequence"/>
</dbReference>
<feature type="domain" description="SpaA-like prealbumin fold" evidence="3">
    <location>
        <begin position="1191"/>
        <end position="1283"/>
    </location>
</feature>
<dbReference type="Pfam" id="PF17802">
    <property type="entry name" value="SpaA"/>
    <property type="match status" value="1"/>
</dbReference>
<dbReference type="STRING" id="160454.RV10_GL003877"/>
<evidence type="ECO:0000313" key="5">
    <source>
        <dbReference type="Proteomes" id="UP000013782"/>
    </source>
</evidence>
<dbReference type="SUPFAM" id="SSF49401">
    <property type="entry name" value="Bacterial adhesins"/>
    <property type="match status" value="1"/>
</dbReference>
<feature type="compositionally biased region" description="Polar residues" evidence="1">
    <location>
        <begin position="105"/>
        <end position="121"/>
    </location>
</feature>
<accession>R2QCT1</accession>
<name>R2QCT1_9ENTE</name>
<evidence type="ECO:0000256" key="1">
    <source>
        <dbReference type="SAM" id="MobiDB-lite"/>
    </source>
</evidence>
<feature type="region of interest" description="Disordered" evidence="1">
    <location>
        <begin position="1209"/>
        <end position="1229"/>
    </location>
</feature>
<keyword evidence="2" id="KW-0472">Membrane</keyword>
<feature type="compositionally biased region" description="Polar residues" evidence="1">
    <location>
        <begin position="32"/>
        <end position="43"/>
    </location>
</feature>
<feature type="transmembrane region" description="Helical" evidence="2">
    <location>
        <begin position="1325"/>
        <end position="1344"/>
    </location>
</feature>
<evidence type="ECO:0000313" key="4">
    <source>
        <dbReference type="EMBL" id="EOH93043.1"/>
    </source>
</evidence>
<gene>
    <name evidence="4" type="ORF">UAU_02685</name>
</gene>
<dbReference type="HOGENOM" id="CLU_256639_0_0_9"/>
<keyword evidence="5" id="KW-1185">Reference proteome</keyword>
<dbReference type="InterPro" id="IPR041033">
    <property type="entry name" value="SpaA_PFL_dom_1"/>
</dbReference>
<dbReference type="RefSeq" id="WP_010757672.1">
    <property type="nucleotide sequence ID" value="NZ_ASWD01000001.1"/>
</dbReference>
<dbReference type="InterPro" id="IPR013783">
    <property type="entry name" value="Ig-like_fold"/>
</dbReference>
<keyword evidence="2" id="KW-1133">Transmembrane helix</keyword>
<reference evidence="4 5" key="1">
    <citation type="submission" date="2013-02" db="EMBL/GenBank/DDBJ databases">
        <title>The Genome Sequence of Enterococcus pallens BAA-351.</title>
        <authorList>
            <consortium name="The Broad Institute Genome Sequencing Platform"/>
            <consortium name="The Broad Institute Genome Sequencing Center for Infectious Disease"/>
            <person name="Earl A.M."/>
            <person name="Gilmore M.S."/>
            <person name="Lebreton F."/>
            <person name="Walker B."/>
            <person name="Young S.K."/>
            <person name="Zeng Q."/>
            <person name="Gargeya S."/>
            <person name="Fitzgerald M."/>
            <person name="Haas B."/>
            <person name="Abouelleil A."/>
            <person name="Alvarado L."/>
            <person name="Arachchi H.M."/>
            <person name="Berlin A.M."/>
            <person name="Chapman S.B."/>
            <person name="Dewar J."/>
            <person name="Goldberg J."/>
            <person name="Griggs A."/>
            <person name="Gujja S."/>
            <person name="Hansen M."/>
            <person name="Howarth C."/>
            <person name="Imamovic A."/>
            <person name="Larimer J."/>
            <person name="McCowan C."/>
            <person name="Murphy C."/>
            <person name="Neiman D."/>
            <person name="Pearson M."/>
            <person name="Priest M."/>
            <person name="Roberts A."/>
            <person name="Saif S."/>
            <person name="Shea T."/>
            <person name="Sisk P."/>
            <person name="Sykes S."/>
            <person name="Wortman J."/>
            <person name="Nusbaum C."/>
            <person name="Birren B."/>
        </authorList>
    </citation>
    <scope>NUCLEOTIDE SEQUENCE [LARGE SCALE GENOMIC DNA]</scope>
    <source>
        <strain evidence="4 5">ATCC BAA-351</strain>
    </source>
</reference>
<feature type="compositionally biased region" description="Low complexity" evidence="1">
    <location>
        <begin position="65"/>
        <end position="76"/>
    </location>
</feature>
<dbReference type="Gene3D" id="2.60.40.10">
    <property type="entry name" value="Immunoglobulins"/>
    <property type="match status" value="2"/>
</dbReference>
<dbReference type="PATRIC" id="fig|1158607.3.peg.2672"/>
<evidence type="ECO:0000256" key="2">
    <source>
        <dbReference type="SAM" id="Phobius"/>
    </source>
</evidence>
<proteinExistence type="predicted"/>
<dbReference type="InterPro" id="IPR008966">
    <property type="entry name" value="Adhesion_dom_sf"/>
</dbReference>
<feature type="region of interest" description="Disordered" evidence="1">
    <location>
        <begin position="32"/>
        <end position="121"/>
    </location>
</feature>
<evidence type="ECO:0000259" key="3">
    <source>
        <dbReference type="Pfam" id="PF17802"/>
    </source>
</evidence>
<comment type="caution">
    <text evidence="4">The sequence shown here is derived from an EMBL/GenBank/DDBJ whole genome shotgun (WGS) entry which is preliminary data.</text>
</comment>